<dbReference type="Pfam" id="PF18911">
    <property type="entry name" value="PKD_4"/>
    <property type="match status" value="2"/>
</dbReference>
<dbReference type="Gene3D" id="2.60.40.10">
    <property type="entry name" value="Immunoglobulins"/>
    <property type="match status" value="3"/>
</dbReference>
<dbReference type="AlphaFoldDB" id="A0A0F9GD05"/>
<dbReference type="PROSITE" id="PS50093">
    <property type="entry name" value="PKD"/>
    <property type="match status" value="2"/>
</dbReference>
<comment type="caution">
    <text evidence="2">The sequence shown here is derived from an EMBL/GenBank/DDBJ whole genome shotgun (WGS) entry which is preliminary data.</text>
</comment>
<evidence type="ECO:0000259" key="1">
    <source>
        <dbReference type="PROSITE" id="PS50093"/>
    </source>
</evidence>
<dbReference type="SMART" id="SM00089">
    <property type="entry name" value="PKD"/>
    <property type="match status" value="2"/>
</dbReference>
<dbReference type="InterPro" id="IPR013783">
    <property type="entry name" value="Ig-like_fold"/>
</dbReference>
<reference evidence="2" key="1">
    <citation type="journal article" date="2015" name="Nature">
        <title>Complex archaea that bridge the gap between prokaryotes and eukaryotes.</title>
        <authorList>
            <person name="Spang A."/>
            <person name="Saw J.H."/>
            <person name="Jorgensen S.L."/>
            <person name="Zaremba-Niedzwiedzka K."/>
            <person name="Martijn J."/>
            <person name="Lind A.E."/>
            <person name="van Eijk R."/>
            <person name="Schleper C."/>
            <person name="Guy L."/>
            <person name="Ettema T.J."/>
        </authorList>
    </citation>
    <scope>NUCLEOTIDE SEQUENCE</scope>
</reference>
<sequence>GSSSTDPNPTHIFRNEFGPDNLVFNTRLIAISPYYCRDTSSFTITVRPYIEAKFAFDTAIACSPHQITITDQSIQADSYYWDFGDGDTSTSAGPILSKVFTNTTNDPVTYKVKLRVENEEGCFDTLSRNLTIYPELTGSFNAVPSAEGCSPFDVTFQNSSTGSATYFWDFGDGGSGSGKTITRNYQNPGEYTVTLSITADHEETASASASVIVNTPPTVEIISPGEGEEFTVGDQIECTGTATDAEDGDLTDKIQWAPPSPIDTSGLKSKINSVTLSGPPALISWAGESPSGNYTTNIYGSGLSMSITASVTDSHGASASDNVTVDIRPADLDYHWSADPERDYDVTISGSDETVSITFEAPRRLKGYKCDIIVKVTGGDQTVSDSLTVTITKLIIVK</sequence>
<dbReference type="InterPro" id="IPR035986">
    <property type="entry name" value="PKD_dom_sf"/>
</dbReference>
<feature type="domain" description="PKD" evidence="1">
    <location>
        <begin position="158"/>
        <end position="213"/>
    </location>
</feature>
<gene>
    <name evidence="2" type="ORF">LCGC14_2136120</name>
</gene>
<dbReference type="SUPFAM" id="SSF49299">
    <property type="entry name" value="PKD domain"/>
    <property type="match status" value="2"/>
</dbReference>
<evidence type="ECO:0000313" key="2">
    <source>
        <dbReference type="EMBL" id="KKL67325.1"/>
    </source>
</evidence>
<organism evidence="2">
    <name type="scientific">marine sediment metagenome</name>
    <dbReference type="NCBI Taxonomy" id="412755"/>
    <lineage>
        <taxon>unclassified sequences</taxon>
        <taxon>metagenomes</taxon>
        <taxon>ecological metagenomes</taxon>
    </lineage>
</organism>
<dbReference type="CDD" id="cd00146">
    <property type="entry name" value="PKD"/>
    <property type="match status" value="2"/>
</dbReference>
<dbReference type="InterPro" id="IPR000601">
    <property type="entry name" value="PKD_dom"/>
</dbReference>
<dbReference type="InterPro" id="IPR022409">
    <property type="entry name" value="PKD/Chitinase_dom"/>
</dbReference>
<protein>
    <recommendedName>
        <fullName evidence="1">PKD domain-containing protein</fullName>
    </recommendedName>
</protein>
<proteinExistence type="predicted"/>
<name>A0A0F9GD05_9ZZZZ</name>
<feature type="domain" description="PKD" evidence="1">
    <location>
        <begin position="78"/>
        <end position="139"/>
    </location>
</feature>
<accession>A0A0F9GD05</accession>
<feature type="non-terminal residue" evidence="2">
    <location>
        <position position="1"/>
    </location>
</feature>
<dbReference type="EMBL" id="LAZR01026900">
    <property type="protein sequence ID" value="KKL67325.1"/>
    <property type="molecule type" value="Genomic_DNA"/>
</dbReference>